<dbReference type="InterPro" id="IPR015419">
    <property type="entry name" value="CTAG/Pcc1"/>
</dbReference>
<dbReference type="Gene3D" id="3.30.310.50">
    <property type="entry name" value="Alpha-D-phosphohexomutase, C-terminal domain"/>
    <property type="match status" value="1"/>
</dbReference>
<keyword evidence="3" id="KW-1185">Reference proteome</keyword>
<dbReference type="GO" id="GO:0070525">
    <property type="term" value="P:tRNA threonylcarbamoyladenosine metabolic process"/>
    <property type="evidence" value="ECO:0007669"/>
    <property type="project" value="TreeGrafter"/>
</dbReference>
<proteinExistence type="inferred from homology"/>
<name>A0A1E4T803_9ASCO</name>
<dbReference type="EMBL" id="KV453847">
    <property type="protein sequence ID" value="ODV87778.1"/>
    <property type="molecule type" value="Genomic_DNA"/>
</dbReference>
<accession>A0A1E4T803</accession>
<dbReference type="GO" id="GO:0000408">
    <property type="term" value="C:EKC/KEOPS complex"/>
    <property type="evidence" value="ECO:0007669"/>
    <property type="project" value="TreeGrafter"/>
</dbReference>
<dbReference type="AlphaFoldDB" id="A0A1E4T803"/>
<dbReference type="Pfam" id="PF09341">
    <property type="entry name" value="Pcc1"/>
    <property type="match status" value="1"/>
</dbReference>
<dbReference type="OrthoDB" id="10025739at2759"/>
<dbReference type="Proteomes" id="UP000094801">
    <property type="component" value="Unassembled WGS sequence"/>
</dbReference>
<protein>
    <recommendedName>
        <fullName evidence="4">Transcription factor Pcc1</fullName>
    </recommendedName>
</protein>
<sequence>MSKEGEFTHTLEFKVPFLNSKQATIACKSLNPDPILKPNELEVSYVNENEVLIIKFTGSSDRVIRVAANNVIENLKTVIECFEVFD</sequence>
<dbReference type="PANTHER" id="PTHR31283">
    <property type="entry name" value="EKC/KEOPS COMPLEX SUBUNIT PCC1 FAMILY MEMBER"/>
    <property type="match status" value="1"/>
</dbReference>
<gene>
    <name evidence="2" type="ORF">CANARDRAFT_5093</name>
</gene>
<comment type="similarity">
    <text evidence="1">Belongs to the CTAG/PCC1 family.</text>
</comment>
<organism evidence="2 3">
    <name type="scientific">[Candida] arabinofermentans NRRL YB-2248</name>
    <dbReference type="NCBI Taxonomy" id="983967"/>
    <lineage>
        <taxon>Eukaryota</taxon>
        <taxon>Fungi</taxon>
        <taxon>Dikarya</taxon>
        <taxon>Ascomycota</taxon>
        <taxon>Saccharomycotina</taxon>
        <taxon>Pichiomycetes</taxon>
        <taxon>Pichiales</taxon>
        <taxon>Pichiaceae</taxon>
        <taxon>Ogataea</taxon>
        <taxon>Ogataea/Candida clade</taxon>
    </lineage>
</organism>
<dbReference type="PANTHER" id="PTHR31283:SF5">
    <property type="entry name" value="EKC_KEOPS COMPLEX SUBUNIT LAGE3"/>
    <property type="match status" value="1"/>
</dbReference>
<reference evidence="3" key="1">
    <citation type="submission" date="2016-04" db="EMBL/GenBank/DDBJ databases">
        <title>Comparative genomics of biotechnologically important yeasts.</title>
        <authorList>
            <consortium name="DOE Joint Genome Institute"/>
            <person name="Riley R."/>
            <person name="Haridas S."/>
            <person name="Wolfe K.H."/>
            <person name="Lopes M.R."/>
            <person name="Hittinger C.T."/>
            <person name="Goker M."/>
            <person name="Salamov A."/>
            <person name="Wisecaver J."/>
            <person name="Long T.M."/>
            <person name="Aerts A.L."/>
            <person name="Barry K."/>
            <person name="Choi C."/>
            <person name="Clum A."/>
            <person name="Coughlan A.Y."/>
            <person name="Deshpande S."/>
            <person name="Douglass A.P."/>
            <person name="Hanson S.J."/>
            <person name="Klenk H.-P."/>
            <person name="Labutti K."/>
            <person name="Lapidus A."/>
            <person name="Lindquist E."/>
            <person name="Lipzen A."/>
            <person name="Meier-Kolthoff J.P."/>
            <person name="Ohm R.A."/>
            <person name="Otillar R.P."/>
            <person name="Pangilinan J."/>
            <person name="Peng Y."/>
            <person name="Rokas A."/>
            <person name="Rosa C.A."/>
            <person name="Scheuner C."/>
            <person name="Sibirny A.A."/>
            <person name="Slot J.C."/>
            <person name="Stielow J.B."/>
            <person name="Sun H."/>
            <person name="Kurtzman C.P."/>
            <person name="Blackwell M."/>
            <person name="Grigoriev I.V."/>
            <person name="Jeffries T.W."/>
        </authorList>
    </citation>
    <scope>NUCLEOTIDE SEQUENCE [LARGE SCALE GENOMIC DNA]</scope>
    <source>
        <strain evidence="3">NRRL YB-2248</strain>
    </source>
</reference>
<evidence type="ECO:0000256" key="1">
    <source>
        <dbReference type="ARBA" id="ARBA00007073"/>
    </source>
</evidence>
<evidence type="ECO:0000313" key="2">
    <source>
        <dbReference type="EMBL" id="ODV87778.1"/>
    </source>
</evidence>
<evidence type="ECO:0008006" key="4">
    <source>
        <dbReference type="Google" id="ProtNLM"/>
    </source>
</evidence>
<evidence type="ECO:0000313" key="3">
    <source>
        <dbReference type="Proteomes" id="UP000094801"/>
    </source>
</evidence>